<dbReference type="GO" id="GO:0015031">
    <property type="term" value="P:protein transport"/>
    <property type="evidence" value="ECO:0007669"/>
    <property type="project" value="UniProtKB-KW"/>
</dbReference>
<evidence type="ECO:0000313" key="5">
    <source>
        <dbReference type="EMBL" id="GAF82266.1"/>
    </source>
</evidence>
<evidence type="ECO:0000256" key="3">
    <source>
        <dbReference type="ARBA" id="ARBA00022927"/>
    </source>
</evidence>
<dbReference type="EMBL" id="BARS01004700">
    <property type="protein sequence ID" value="GAF82266.1"/>
    <property type="molecule type" value="Genomic_DNA"/>
</dbReference>
<proteinExistence type="inferred from homology"/>
<dbReference type="InterPro" id="IPR005231">
    <property type="entry name" value="NAC_arc"/>
</dbReference>
<dbReference type="PROSITE" id="PS51151">
    <property type="entry name" value="NAC_AB"/>
    <property type="match status" value="1"/>
</dbReference>
<keyword evidence="2" id="KW-0694">RNA-binding</keyword>
<dbReference type="InterPro" id="IPR044034">
    <property type="entry name" value="NAC-like_UBA"/>
</dbReference>
<dbReference type="Gene3D" id="2.20.70.30">
    <property type="entry name" value="Nascent polypeptide-associated complex domain"/>
    <property type="match status" value="1"/>
</dbReference>
<name>X0T4I0_9ZZZZ</name>
<protein>
    <recommendedName>
        <fullName evidence="4">NAC-A/B domain-containing protein</fullName>
    </recommendedName>
</protein>
<dbReference type="GO" id="GO:0003723">
    <property type="term" value="F:RNA binding"/>
    <property type="evidence" value="ECO:0007669"/>
    <property type="project" value="UniProtKB-KW"/>
</dbReference>
<comment type="caution">
    <text evidence="5">The sequence shown here is derived from an EMBL/GenBank/DDBJ whole genome shotgun (WGS) entry which is preliminary data.</text>
</comment>
<dbReference type="InterPro" id="IPR009060">
    <property type="entry name" value="UBA-like_sf"/>
</dbReference>
<dbReference type="NCBIfam" id="TIGR00264">
    <property type="entry name" value="archaeal-type nascent polypeptide-associated complex protein"/>
    <property type="match status" value="1"/>
</dbReference>
<organism evidence="5">
    <name type="scientific">marine sediment metagenome</name>
    <dbReference type="NCBI Taxonomy" id="412755"/>
    <lineage>
        <taxon>unclassified sequences</taxon>
        <taxon>metagenomes</taxon>
        <taxon>ecological metagenomes</taxon>
    </lineage>
</organism>
<dbReference type="HAMAP" id="MF_00814">
    <property type="entry name" value="NAC_arch"/>
    <property type="match status" value="1"/>
</dbReference>
<dbReference type="InterPro" id="IPR038187">
    <property type="entry name" value="NAC_A/B_dom_sf"/>
</dbReference>
<gene>
    <name evidence="5" type="ORF">S01H1_09199</name>
</gene>
<dbReference type="AlphaFoldDB" id="X0T4I0"/>
<dbReference type="SUPFAM" id="SSF46934">
    <property type="entry name" value="UBA-like"/>
    <property type="match status" value="1"/>
</dbReference>
<reference evidence="5" key="1">
    <citation type="journal article" date="2014" name="Front. Microbiol.">
        <title>High frequency of phylogenetically diverse reductive dehalogenase-homologous genes in deep subseafloor sedimentary metagenomes.</title>
        <authorList>
            <person name="Kawai M."/>
            <person name="Futagami T."/>
            <person name="Toyoda A."/>
            <person name="Takaki Y."/>
            <person name="Nishi S."/>
            <person name="Hori S."/>
            <person name="Arai W."/>
            <person name="Tsubouchi T."/>
            <person name="Morono Y."/>
            <person name="Uchiyama I."/>
            <person name="Ito T."/>
            <person name="Fujiyama A."/>
            <person name="Inagaki F."/>
            <person name="Takami H."/>
        </authorList>
    </citation>
    <scope>NUCLEOTIDE SEQUENCE</scope>
    <source>
        <strain evidence="5">Expedition CK06-06</strain>
    </source>
</reference>
<evidence type="ECO:0000259" key="4">
    <source>
        <dbReference type="PROSITE" id="PS51151"/>
    </source>
</evidence>
<keyword evidence="1" id="KW-0813">Transport</keyword>
<dbReference type="SMART" id="SM01407">
    <property type="entry name" value="NAC"/>
    <property type="match status" value="1"/>
</dbReference>
<dbReference type="InterPro" id="IPR002715">
    <property type="entry name" value="Nas_poly-pep-assoc_cplx_dom"/>
</dbReference>
<dbReference type="Pfam" id="PF19026">
    <property type="entry name" value="UBA_HYPK"/>
    <property type="match status" value="1"/>
</dbReference>
<accession>X0T4I0</accession>
<dbReference type="Gene3D" id="1.10.8.10">
    <property type="entry name" value="DNA helicase RuvA subunit, C-terminal domain"/>
    <property type="match status" value="1"/>
</dbReference>
<evidence type="ECO:0000256" key="1">
    <source>
        <dbReference type="ARBA" id="ARBA00022448"/>
    </source>
</evidence>
<sequence length="113" mass="12696">MNPRQMKAMMKKMGISSEEIDEVEEIVIRTKTKELVFHNATVTAMSVQGQKTFQITGEPEVRSRKIEQSKETPGEDIELVIEQTGVSEKEARTALEECNGQPAEAILKIMSSR</sequence>
<evidence type="ECO:0000256" key="2">
    <source>
        <dbReference type="ARBA" id="ARBA00022884"/>
    </source>
</evidence>
<keyword evidence="3" id="KW-0653">Protein transport</keyword>
<dbReference type="Pfam" id="PF01849">
    <property type="entry name" value="NAC"/>
    <property type="match status" value="1"/>
</dbReference>
<dbReference type="CDD" id="cd14359">
    <property type="entry name" value="UBA_AeNAC"/>
    <property type="match status" value="1"/>
</dbReference>
<feature type="domain" description="NAC-A/B" evidence="4">
    <location>
        <begin position="1"/>
        <end position="68"/>
    </location>
</feature>